<keyword evidence="1" id="KW-0238">DNA-binding</keyword>
<gene>
    <name evidence="1" type="ORF">D3880_21005</name>
</gene>
<dbReference type="Gene3D" id="1.10.238.160">
    <property type="match status" value="1"/>
</dbReference>
<evidence type="ECO:0000313" key="2">
    <source>
        <dbReference type="Proteomes" id="UP000265560"/>
    </source>
</evidence>
<dbReference type="InterPro" id="IPR009061">
    <property type="entry name" value="DNA-bd_dom_put_sf"/>
</dbReference>
<dbReference type="GO" id="GO:0003677">
    <property type="term" value="F:DNA binding"/>
    <property type="evidence" value="ECO:0007669"/>
    <property type="project" value="UniProtKB-KW"/>
</dbReference>
<name>A0A385ZA52_9PSED</name>
<evidence type="ECO:0000313" key="1">
    <source>
        <dbReference type="EMBL" id="AYC34698.1"/>
    </source>
</evidence>
<dbReference type="RefSeq" id="WP_119895350.1">
    <property type="nucleotide sequence ID" value="NZ_CP032419.1"/>
</dbReference>
<keyword evidence="2" id="KW-1185">Reference proteome</keyword>
<dbReference type="SUPFAM" id="SSF46955">
    <property type="entry name" value="Putative DNA-binding domain"/>
    <property type="match status" value="1"/>
</dbReference>
<dbReference type="EMBL" id="CP032419">
    <property type="protein sequence ID" value="AYC34698.1"/>
    <property type="molecule type" value="Genomic_DNA"/>
</dbReference>
<reference evidence="2" key="1">
    <citation type="submission" date="2018-09" db="EMBL/GenBank/DDBJ databases">
        <authorList>
            <person name="Zhu H."/>
        </authorList>
    </citation>
    <scope>NUCLEOTIDE SEQUENCE [LARGE SCALE GENOMIC DNA]</scope>
    <source>
        <strain evidence="2">K2W31S-8</strain>
    </source>
</reference>
<protein>
    <submittedName>
        <fullName evidence="1">DNA-binding protein</fullName>
    </submittedName>
</protein>
<sequence>MTQIPNLPIPGALATAAQLCTKYQVSRTTWWRWSQAEGFPAPIRFGRSVRWDTAAVDAFLIAQEG</sequence>
<dbReference type="AlphaFoldDB" id="A0A385ZA52"/>
<dbReference type="KEGG" id="pcav:D3880_21005"/>
<dbReference type="OrthoDB" id="6908481at2"/>
<accession>A0A385ZA52</accession>
<proteinExistence type="predicted"/>
<organism evidence="1 2">
    <name type="scientific">Pseudomonas cavernae</name>
    <dbReference type="NCBI Taxonomy" id="2320867"/>
    <lineage>
        <taxon>Bacteria</taxon>
        <taxon>Pseudomonadati</taxon>
        <taxon>Pseudomonadota</taxon>
        <taxon>Gammaproteobacteria</taxon>
        <taxon>Pseudomonadales</taxon>
        <taxon>Pseudomonadaceae</taxon>
        <taxon>Pseudomonas</taxon>
    </lineage>
</organism>
<dbReference type="Proteomes" id="UP000265560">
    <property type="component" value="Chromosome"/>
</dbReference>